<comment type="caution">
    <text evidence="2">The sequence shown here is derived from an EMBL/GenBank/DDBJ whole genome shotgun (WGS) entry which is preliminary data.</text>
</comment>
<gene>
    <name evidence="2" type="ORF">IDAT_06060</name>
</gene>
<accession>A0A094ISH0</accession>
<keyword evidence="1" id="KW-0812">Transmembrane</keyword>
<proteinExistence type="predicted"/>
<evidence type="ECO:0000313" key="3">
    <source>
        <dbReference type="Proteomes" id="UP000053718"/>
    </source>
</evidence>
<sequence length="84" mass="9427">MQQNQFQDHNTVTIGEWMLTLFITFIPLVNIIMFVVWAFSSSTKRSKSNWAKAMLLWSLIFIVLGFSLGVLGIGAALLGSQYAN</sequence>
<organism evidence="2 3">
    <name type="scientific">Pseudidiomarina atlantica</name>
    <dbReference type="NCBI Taxonomy" id="1517416"/>
    <lineage>
        <taxon>Bacteria</taxon>
        <taxon>Pseudomonadati</taxon>
        <taxon>Pseudomonadota</taxon>
        <taxon>Gammaproteobacteria</taxon>
        <taxon>Alteromonadales</taxon>
        <taxon>Idiomarinaceae</taxon>
        <taxon>Pseudidiomarina</taxon>
    </lineage>
</organism>
<evidence type="ECO:0000313" key="2">
    <source>
        <dbReference type="EMBL" id="KFZ28769.1"/>
    </source>
</evidence>
<keyword evidence="3" id="KW-1185">Reference proteome</keyword>
<dbReference type="RefSeq" id="WP_034731911.1">
    <property type="nucleotide sequence ID" value="NZ_JPIN01000006.1"/>
</dbReference>
<feature type="transmembrane region" description="Helical" evidence="1">
    <location>
        <begin position="17"/>
        <end position="41"/>
    </location>
</feature>
<dbReference type="EMBL" id="JPIN01000006">
    <property type="protein sequence ID" value="KFZ28769.1"/>
    <property type="molecule type" value="Genomic_DNA"/>
</dbReference>
<keyword evidence="1" id="KW-1133">Transmembrane helix</keyword>
<dbReference type="eggNOG" id="ENOG50339NG">
    <property type="taxonomic scope" value="Bacteria"/>
</dbReference>
<dbReference type="OrthoDB" id="2943819at2"/>
<name>A0A094ISH0_9GAMM</name>
<reference evidence="2 3" key="1">
    <citation type="submission" date="2014-06" db="EMBL/GenBank/DDBJ databases">
        <title>Draft genome sequence of Idiomarina sp. MCCC 1A10513.</title>
        <authorList>
            <person name="Du J."/>
            <person name="Lai Q."/>
            <person name="Shao Z."/>
        </authorList>
    </citation>
    <scope>NUCLEOTIDE SEQUENCE [LARGE SCALE GENOMIC DNA]</scope>
    <source>
        <strain evidence="2 3">MCCC 1A10513</strain>
    </source>
</reference>
<feature type="transmembrane region" description="Helical" evidence="1">
    <location>
        <begin position="53"/>
        <end position="78"/>
    </location>
</feature>
<dbReference type="AlphaFoldDB" id="A0A094ISH0"/>
<protein>
    <submittedName>
        <fullName evidence="2">Uncharacterized protein</fullName>
    </submittedName>
</protein>
<keyword evidence="1" id="KW-0472">Membrane</keyword>
<evidence type="ECO:0000256" key="1">
    <source>
        <dbReference type="SAM" id="Phobius"/>
    </source>
</evidence>
<dbReference type="Proteomes" id="UP000053718">
    <property type="component" value="Unassembled WGS sequence"/>
</dbReference>
<dbReference type="STRING" id="1517416.IDAT_06060"/>